<dbReference type="InterPro" id="IPR014710">
    <property type="entry name" value="RmlC-like_jellyroll"/>
</dbReference>
<dbReference type="InterPro" id="IPR011051">
    <property type="entry name" value="RmlC_Cupin_sf"/>
</dbReference>
<dbReference type="Proteomes" id="UP001257060">
    <property type="component" value="Unassembled WGS sequence"/>
</dbReference>
<feature type="region of interest" description="Disordered" evidence="1">
    <location>
        <begin position="76"/>
        <end position="104"/>
    </location>
</feature>
<comment type="caution">
    <text evidence="2">The sequence shown here is derived from an EMBL/GenBank/DDBJ whole genome shotgun (WGS) entry which is preliminary data.</text>
</comment>
<feature type="region of interest" description="Disordered" evidence="1">
    <location>
        <begin position="1"/>
        <end position="27"/>
    </location>
</feature>
<sequence>MERVAFDTVEPSAYETSAERRSLSDPLGTTDVALNRYRVAPGDRLAGLHAHPGQEEVFVVLAGEATFETLDWRVGERRADDGGGGLRCPDCGEVVTDPPPREEW</sequence>
<dbReference type="RefSeq" id="WP_310923829.1">
    <property type="nucleotide sequence ID" value="NZ_JAMQOP010000001.1"/>
</dbReference>
<dbReference type="EMBL" id="JAMQOP010000001">
    <property type="protein sequence ID" value="MDS0299034.1"/>
    <property type="molecule type" value="Genomic_DNA"/>
</dbReference>
<protein>
    <submittedName>
        <fullName evidence="2">Cupin domain-containing protein</fullName>
    </submittedName>
</protein>
<evidence type="ECO:0000256" key="1">
    <source>
        <dbReference type="SAM" id="MobiDB-lite"/>
    </source>
</evidence>
<evidence type="ECO:0000313" key="2">
    <source>
        <dbReference type="EMBL" id="MDS0299034.1"/>
    </source>
</evidence>
<gene>
    <name evidence="2" type="ORF">NDI76_09780</name>
</gene>
<dbReference type="Gene3D" id="2.60.120.10">
    <property type="entry name" value="Jelly Rolls"/>
    <property type="match status" value="1"/>
</dbReference>
<keyword evidence="3" id="KW-1185">Reference proteome</keyword>
<proteinExistence type="predicted"/>
<accession>A0ABU2GFR9</accession>
<dbReference type="SUPFAM" id="SSF51182">
    <property type="entry name" value="RmlC-like cupins"/>
    <property type="match status" value="1"/>
</dbReference>
<reference evidence="2 3" key="1">
    <citation type="submission" date="2022-06" db="EMBL/GenBank/DDBJ databases">
        <title>Halogeometricum sp. a new haloarchaeum isolate from saline soil.</title>
        <authorList>
            <person name="Strakova D."/>
            <person name="Galisteo C."/>
            <person name="Sanchez-Porro C."/>
            <person name="Ventosa A."/>
        </authorList>
    </citation>
    <scope>NUCLEOTIDE SEQUENCE [LARGE SCALE GENOMIC DNA]</scope>
    <source>
        <strain evidence="2 3">S1BR25-6</strain>
    </source>
</reference>
<evidence type="ECO:0000313" key="3">
    <source>
        <dbReference type="Proteomes" id="UP001257060"/>
    </source>
</evidence>
<organism evidence="2 3">
    <name type="scientific">Halogeometricum salsisoli</name>
    <dbReference type="NCBI Taxonomy" id="2950536"/>
    <lineage>
        <taxon>Archaea</taxon>
        <taxon>Methanobacteriati</taxon>
        <taxon>Methanobacteriota</taxon>
        <taxon>Stenosarchaea group</taxon>
        <taxon>Halobacteria</taxon>
        <taxon>Halobacteriales</taxon>
        <taxon>Haloferacaceae</taxon>
        <taxon>Halogeometricum</taxon>
    </lineage>
</organism>
<name>A0ABU2GFR9_9EURY</name>